<dbReference type="InterPro" id="IPR014710">
    <property type="entry name" value="RmlC-like_jellyroll"/>
</dbReference>
<dbReference type="PANTHER" id="PTHR36156:SF2">
    <property type="entry name" value="CUPIN TYPE-2 DOMAIN-CONTAINING PROTEIN"/>
    <property type="match status" value="1"/>
</dbReference>
<dbReference type="Proteomes" id="UP001194746">
    <property type="component" value="Unassembled WGS sequence"/>
</dbReference>
<dbReference type="AlphaFoldDB" id="A0AAD4CQN6"/>
<dbReference type="CDD" id="cd02231">
    <property type="entry name" value="cupin_BLL6423-like"/>
    <property type="match status" value="1"/>
</dbReference>
<organism evidence="2 3">
    <name type="scientific">Aspergillus nanangensis</name>
    <dbReference type="NCBI Taxonomy" id="2582783"/>
    <lineage>
        <taxon>Eukaryota</taxon>
        <taxon>Fungi</taxon>
        <taxon>Dikarya</taxon>
        <taxon>Ascomycota</taxon>
        <taxon>Pezizomycotina</taxon>
        <taxon>Eurotiomycetes</taxon>
        <taxon>Eurotiomycetidae</taxon>
        <taxon>Eurotiales</taxon>
        <taxon>Aspergillaceae</taxon>
        <taxon>Aspergillus</taxon>
        <taxon>Aspergillus subgen. Circumdati</taxon>
    </lineage>
</organism>
<dbReference type="SUPFAM" id="SSF51182">
    <property type="entry name" value="RmlC-like cupins"/>
    <property type="match status" value="1"/>
</dbReference>
<evidence type="ECO:0000259" key="1">
    <source>
        <dbReference type="Pfam" id="PF07883"/>
    </source>
</evidence>
<dbReference type="EMBL" id="VCAU01000025">
    <property type="protein sequence ID" value="KAF9890633.1"/>
    <property type="molecule type" value="Genomic_DNA"/>
</dbReference>
<dbReference type="PANTHER" id="PTHR36156">
    <property type="entry name" value="SLR2101 PROTEIN"/>
    <property type="match status" value="1"/>
</dbReference>
<dbReference type="Pfam" id="PF07883">
    <property type="entry name" value="Cupin_2"/>
    <property type="match status" value="1"/>
</dbReference>
<dbReference type="InterPro" id="IPR047142">
    <property type="entry name" value="OryJ/VirC-like"/>
</dbReference>
<gene>
    <name evidence="2" type="ORF">FE257_005764</name>
</gene>
<dbReference type="InterPro" id="IPR011051">
    <property type="entry name" value="RmlC_Cupin_sf"/>
</dbReference>
<sequence>MSDPTALAAPIAGLRQCTRYITSHDDSARSIFLATPELFYHERYANRLARAYSLPRVPAPLEQDADLKLYHTPDDGTEATACSYQVNKVAISGGVNCVYLDLGPGSQSPMHRTVTVDLVVVIEGEIELELDSGEKKTLYQGDSVVQRGTMHRWRNSSTTKPARFLAVLVSAEKSFIGGKELQQEYLPN</sequence>
<reference evidence="2" key="2">
    <citation type="submission" date="2020-02" db="EMBL/GenBank/DDBJ databases">
        <authorList>
            <person name="Gilchrist C.L.M."/>
            <person name="Chooi Y.-H."/>
        </authorList>
    </citation>
    <scope>NUCLEOTIDE SEQUENCE</scope>
    <source>
        <strain evidence="2">MST-FP2251</strain>
    </source>
</reference>
<accession>A0AAD4CQN6</accession>
<proteinExistence type="predicted"/>
<protein>
    <recommendedName>
        <fullName evidence="1">Cupin type-2 domain-containing protein</fullName>
    </recommendedName>
</protein>
<feature type="domain" description="Cupin type-2" evidence="1">
    <location>
        <begin position="100"/>
        <end position="167"/>
    </location>
</feature>
<comment type="caution">
    <text evidence="2">The sequence shown here is derived from an EMBL/GenBank/DDBJ whole genome shotgun (WGS) entry which is preliminary data.</text>
</comment>
<dbReference type="Gene3D" id="2.60.120.10">
    <property type="entry name" value="Jelly Rolls"/>
    <property type="match status" value="1"/>
</dbReference>
<evidence type="ECO:0000313" key="3">
    <source>
        <dbReference type="Proteomes" id="UP001194746"/>
    </source>
</evidence>
<reference evidence="2" key="1">
    <citation type="journal article" date="2019" name="Beilstein J. Org. Chem.">
        <title>Nanangenines: drimane sesquiterpenoids as the dominant metabolite cohort of a novel Australian fungus, Aspergillus nanangensis.</title>
        <authorList>
            <person name="Lacey H.J."/>
            <person name="Gilchrist C.L.M."/>
            <person name="Crombie A."/>
            <person name="Kalaitzis J.A."/>
            <person name="Vuong D."/>
            <person name="Rutledge P.J."/>
            <person name="Turner P."/>
            <person name="Pitt J.I."/>
            <person name="Lacey E."/>
            <person name="Chooi Y.H."/>
            <person name="Piggott A.M."/>
        </authorList>
    </citation>
    <scope>NUCLEOTIDE SEQUENCE</scope>
    <source>
        <strain evidence="2">MST-FP2251</strain>
    </source>
</reference>
<name>A0AAD4CQN6_ASPNN</name>
<keyword evidence="3" id="KW-1185">Reference proteome</keyword>
<evidence type="ECO:0000313" key="2">
    <source>
        <dbReference type="EMBL" id="KAF9890633.1"/>
    </source>
</evidence>
<dbReference type="InterPro" id="IPR013096">
    <property type="entry name" value="Cupin_2"/>
</dbReference>